<proteinExistence type="predicted"/>
<dbReference type="Proteomes" id="UP001465976">
    <property type="component" value="Unassembled WGS sequence"/>
</dbReference>
<gene>
    <name evidence="3" type="ORF">V5O48_007789</name>
</gene>
<organism evidence="3 4">
    <name type="scientific">Marasmius crinis-equi</name>
    <dbReference type="NCBI Taxonomy" id="585013"/>
    <lineage>
        <taxon>Eukaryota</taxon>
        <taxon>Fungi</taxon>
        <taxon>Dikarya</taxon>
        <taxon>Basidiomycota</taxon>
        <taxon>Agaricomycotina</taxon>
        <taxon>Agaricomycetes</taxon>
        <taxon>Agaricomycetidae</taxon>
        <taxon>Agaricales</taxon>
        <taxon>Marasmiineae</taxon>
        <taxon>Marasmiaceae</taxon>
        <taxon>Marasmius</taxon>
    </lineage>
</organism>
<keyword evidence="1" id="KW-1133">Transmembrane helix</keyword>
<dbReference type="PANTHER" id="PTHR31794:SF2">
    <property type="entry name" value="AUXIN EFFLUX TRANSPORTER FAMILY PROTEIN (EUROFUNG)"/>
    <property type="match status" value="1"/>
</dbReference>
<feature type="transmembrane region" description="Helical" evidence="1">
    <location>
        <begin position="175"/>
        <end position="196"/>
    </location>
</feature>
<feature type="transmembrane region" description="Helical" evidence="1">
    <location>
        <begin position="33"/>
        <end position="55"/>
    </location>
</feature>
<keyword evidence="1" id="KW-0812">Transmembrane</keyword>
<dbReference type="EMBL" id="JBAHYK010000424">
    <property type="protein sequence ID" value="KAL0574161.1"/>
    <property type="molecule type" value="Genomic_DNA"/>
</dbReference>
<feature type="signal peptide" evidence="2">
    <location>
        <begin position="1"/>
        <end position="23"/>
    </location>
</feature>
<evidence type="ECO:0000256" key="2">
    <source>
        <dbReference type="SAM" id="SignalP"/>
    </source>
</evidence>
<sequence>MTVPLWAALLSIIVALVPPFQHALDEHIRPVKGALTGAGNCSIPVTLVVLGAYFYPAKEEGEGVPTSMVESSSSSSSVIAQMKKVLRGARRADEVETCDGEGGDGDGCDCGAFEDDFDAAVVDAACGRPSLIGRGPVFVVSNVLLVASPPALTLAQMTQAASGDAFERLISRTIFWSYCIVTPPTTILYVVIGLMLSRL</sequence>
<keyword evidence="4" id="KW-1185">Reference proteome</keyword>
<protein>
    <submittedName>
        <fullName evidence="3">Uncharacterized protein</fullName>
    </submittedName>
</protein>
<keyword evidence="1" id="KW-0472">Membrane</keyword>
<evidence type="ECO:0000256" key="1">
    <source>
        <dbReference type="SAM" id="Phobius"/>
    </source>
</evidence>
<reference evidence="3 4" key="1">
    <citation type="submission" date="2024-02" db="EMBL/GenBank/DDBJ databases">
        <title>A draft genome for the cacao thread blight pathogen Marasmius crinis-equi.</title>
        <authorList>
            <person name="Cohen S.P."/>
            <person name="Baruah I.K."/>
            <person name="Amoako-Attah I."/>
            <person name="Bukari Y."/>
            <person name="Meinhardt L.W."/>
            <person name="Bailey B.A."/>
        </authorList>
    </citation>
    <scope>NUCLEOTIDE SEQUENCE [LARGE SCALE GENOMIC DNA]</scope>
    <source>
        <strain evidence="3 4">GH-76</strain>
    </source>
</reference>
<comment type="caution">
    <text evidence="3">The sequence shown here is derived from an EMBL/GenBank/DDBJ whole genome shotgun (WGS) entry which is preliminary data.</text>
</comment>
<accession>A0ABR3FFU7</accession>
<dbReference type="PANTHER" id="PTHR31794">
    <property type="entry name" value="AUXIN EFFLUX TRANSPORTER FAMILY PROTEIN (EUROFUNG)"/>
    <property type="match status" value="1"/>
</dbReference>
<keyword evidence="2" id="KW-0732">Signal</keyword>
<feature type="chain" id="PRO_5047404272" evidence="2">
    <location>
        <begin position="24"/>
        <end position="199"/>
    </location>
</feature>
<evidence type="ECO:0000313" key="4">
    <source>
        <dbReference type="Proteomes" id="UP001465976"/>
    </source>
</evidence>
<name>A0ABR3FFU7_9AGAR</name>
<evidence type="ECO:0000313" key="3">
    <source>
        <dbReference type="EMBL" id="KAL0574161.1"/>
    </source>
</evidence>